<proteinExistence type="predicted"/>
<dbReference type="EMBL" id="NBCO01000001">
    <property type="protein sequence ID" value="ORC93562.1"/>
    <property type="molecule type" value="Genomic_DNA"/>
</dbReference>
<dbReference type="OrthoDB" id="242000at2759"/>
<accession>A0A1X0P9G2</accession>
<reference evidence="1 2" key="1">
    <citation type="submission" date="2017-03" db="EMBL/GenBank/DDBJ databases">
        <title>An alternative strategy for trypanosome survival in the mammalian bloodstream revealed through genome and transcriptome analysis of the ubiquitous bovine parasite Trypanosoma (Megatrypanum) theileri.</title>
        <authorList>
            <person name="Kelly S."/>
            <person name="Ivens A."/>
            <person name="Mott A."/>
            <person name="O'Neill E."/>
            <person name="Emms D."/>
            <person name="Macleod O."/>
            <person name="Voorheis P."/>
            <person name="Matthews J."/>
            <person name="Matthews K."/>
            <person name="Carrington M."/>
        </authorList>
    </citation>
    <scope>NUCLEOTIDE SEQUENCE [LARGE SCALE GENOMIC DNA]</scope>
    <source>
        <strain evidence="1">Edinburgh</strain>
    </source>
</reference>
<dbReference type="GeneID" id="39980900"/>
<keyword evidence="2" id="KW-1185">Reference proteome</keyword>
<sequence>MFRRYYPLFSLKPVGVFPNLNSAFPTLREVCEKSGTPKDLVEEVLEQIREAELHDAIVPHFEITCVRVYSPPPLEDGEFSSMVLFRGTPDTNVEKRVNDENQQLYFSSSLRVALPYGQIQENDGNYRITLCRVARRPGRQLFNKAVASEDDLKLLDSVQGDMNLFSHAKAEQCRQDSPGVEPIFDGVVDWIDDGASYCFDSHHARMHTILSIDTRC</sequence>
<dbReference type="AlphaFoldDB" id="A0A1X0P9G2"/>
<evidence type="ECO:0000313" key="2">
    <source>
        <dbReference type="Proteomes" id="UP000192257"/>
    </source>
</evidence>
<dbReference type="Proteomes" id="UP000192257">
    <property type="component" value="Unassembled WGS sequence"/>
</dbReference>
<dbReference type="VEuPathDB" id="TriTrypDB:TM35_000014390"/>
<name>A0A1X0P9G2_9TRYP</name>
<comment type="caution">
    <text evidence="1">The sequence shown here is derived from an EMBL/GenBank/DDBJ whole genome shotgun (WGS) entry which is preliminary data.</text>
</comment>
<evidence type="ECO:0000313" key="1">
    <source>
        <dbReference type="EMBL" id="ORC93562.1"/>
    </source>
</evidence>
<gene>
    <name evidence="1" type="ORF">TM35_000014390</name>
</gene>
<dbReference type="RefSeq" id="XP_028887628.1">
    <property type="nucleotide sequence ID" value="XM_029021120.1"/>
</dbReference>
<protein>
    <submittedName>
        <fullName evidence="1">Uncharacterized protein</fullName>
    </submittedName>
</protein>
<organism evidence="1 2">
    <name type="scientific">Trypanosoma theileri</name>
    <dbReference type="NCBI Taxonomy" id="67003"/>
    <lineage>
        <taxon>Eukaryota</taxon>
        <taxon>Discoba</taxon>
        <taxon>Euglenozoa</taxon>
        <taxon>Kinetoplastea</taxon>
        <taxon>Metakinetoplastina</taxon>
        <taxon>Trypanosomatida</taxon>
        <taxon>Trypanosomatidae</taxon>
        <taxon>Trypanosoma</taxon>
    </lineage>
</organism>